<dbReference type="AlphaFoldDB" id="A0A918UTG5"/>
<organism evidence="2 3">
    <name type="scientific">Streptomyces inusitatus</name>
    <dbReference type="NCBI Taxonomy" id="68221"/>
    <lineage>
        <taxon>Bacteria</taxon>
        <taxon>Bacillati</taxon>
        <taxon>Actinomycetota</taxon>
        <taxon>Actinomycetes</taxon>
        <taxon>Kitasatosporales</taxon>
        <taxon>Streptomycetaceae</taxon>
        <taxon>Streptomyces</taxon>
    </lineage>
</organism>
<keyword evidence="3" id="KW-1185">Reference proteome</keyword>
<dbReference type="SUPFAM" id="SSF56112">
    <property type="entry name" value="Protein kinase-like (PK-like)"/>
    <property type="match status" value="1"/>
</dbReference>
<reference evidence="2" key="2">
    <citation type="submission" date="2020-09" db="EMBL/GenBank/DDBJ databases">
        <authorList>
            <person name="Sun Q."/>
            <person name="Ohkuma M."/>
        </authorList>
    </citation>
    <scope>NUCLEOTIDE SEQUENCE</scope>
    <source>
        <strain evidence="2">JCM 4988</strain>
    </source>
</reference>
<gene>
    <name evidence="2" type="ORF">GCM10010387_30080</name>
</gene>
<evidence type="ECO:0000259" key="1">
    <source>
        <dbReference type="Pfam" id="PF01636"/>
    </source>
</evidence>
<accession>A0A918UTG5</accession>
<feature type="domain" description="Aminoglycoside phosphotransferase" evidence="1">
    <location>
        <begin position="46"/>
        <end position="267"/>
    </location>
</feature>
<name>A0A918UTG5_9ACTN</name>
<dbReference type="Proteomes" id="UP000630936">
    <property type="component" value="Unassembled WGS sequence"/>
</dbReference>
<dbReference type="RefSeq" id="WP_190123564.1">
    <property type="nucleotide sequence ID" value="NZ_BMWG01000007.1"/>
</dbReference>
<proteinExistence type="predicted"/>
<evidence type="ECO:0000313" key="2">
    <source>
        <dbReference type="EMBL" id="GGZ33865.1"/>
    </source>
</evidence>
<dbReference type="Gene3D" id="3.90.1200.10">
    <property type="match status" value="1"/>
</dbReference>
<sequence>MTRYVPEVPSLVRRKAAALGPGGERWLAGLGALVASLEERWSITAVEALDGGSEAHVVRVRTAEGRDAVLKLAFPGPEGLGEARVLRAAEGRGYARLLAHDAGRSALLLEPLGPSLAESDLGPERTIEVLCQTLREAWRTPVPAGVPTGPGTEKAARLGRLVARLWEELGRPCSRRVVDRALLFAERRAAAFDPARSVLVHGDPHPGNALRAPVPRAGAESGFVFVDPEGFLADPAYDLGVVLRDWCPQLLAGDAGALAGRYCELLAGGTGVDERAVWEWGFLERVSTGLYTLHHGAKDVSRPFLETAERLV</sequence>
<evidence type="ECO:0000313" key="3">
    <source>
        <dbReference type="Proteomes" id="UP000630936"/>
    </source>
</evidence>
<protein>
    <submittedName>
        <fullName evidence="2">Streptomycin 6-kinase</fullName>
    </submittedName>
</protein>
<comment type="caution">
    <text evidence="2">The sequence shown here is derived from an EMBL/GenBank/DDBJ whole genome shotgun (WGS) entry which is preliminary data.</text>
</comment>
<dbReference type="EMBL" id="BMWG01000007">
    <property type="protein sequence ID" value="GGZ33865.1"/>
    <property type="molecule type" value="Genomic_DNA"/>
</dbReference>
<dbReference type="Pfam" id="PF01636">
    <property type="entry name" value="APH"/>
    <property type="match status" value="1"/>
</dbReference>
<reference evidence="2" key="1">
    <citation type="journal article" date="2014" name="Int. J. Syst. Evol. Microbiol.">
        <title>Complete genome sequence of Corynebacterium casei LMG S-19264T (=DSM 44701T), isolated from a smear-ripened cheese.</title>
        <authorList>
            <consortium name="US DOE Joint Genome Institute (JGI-PGF)"/>
            <person name="Walter F."/>
            <person name="Albersmeier A."/>
            <person name="Kalinowski J."/>
            <person name="Ruckert C."/>
        </authorList>
    </citation>
    <scope>NUCLEOTIDE SEQUENCE</scope>
    <source>
        <strain evidence="2">JCM 4988</strain>
    </source>
</reference>
<dbReference type="InterPro" id="IPR011009">
    <property type="entry name" value="Kinase-like_dom_sf"/>
</dbReference>
<dbReference type="InterPro" id="IPR002575">
    <property type="entry name" value="Aminoglycoside_PTrfase"/>
</dbReference>